<evidence type="ECO:0000313" key="4">
    <source>
        <dbReference type="Proteomes" id="UP000318717"/>
    </source>
</evidence>
<dbReference type="InterPro" id="IPR005135">
    <property type="entry name" value="Endo/exonuclease/phosphatase"/>
</dbReference>
<accession>A0A4Y3HUC9</accession>
<keyword evidence="4" id="KW-1185">Reference proteome</keyword>
<dbReference type="AlphaFoldDB" id="A0A4Y3HUC9"/>
<comment type="caution">
    <text evidence="3">The sequence shown here is derived from an EMBL/GenBank/DDBJ whole genome shotgun (WGS) entry which is preliminary data.</text>
</comment>
<feature type="chain" id="PRO_5021386129" evidence="1">
    <location>
        <begin position="28"/>
        <end position="301"/>
    </location>
</feature>
<feature type="signal peptide" evidence="1">
    <location>
        <begin position="1"/>
        <end position="27"/>
    </location>
</feature>
<keyword evidence="1" id="KW-0732">Signal</keyword>
<name>A0A4Y3HUC9_9VIBR</name>
<organism evidence="3 4">
    <name type="scientific">Vibrio inusitatus NBRC 102082</name>
    <dbReference type="NCBI Taxonomy" id="1219070"/>
    <lineage>
        <taxon>Bacteria</taxon>
        <taxon>Pseudomonadati</taxon>
        <taxon>Pseudomonadota</taxon>
        <taxon>Gammaproteobacteria</taxon>
        <taxon>Vibrionales</taxon>
        <taxon>Vibrionaceae</taxon>
        <taxon>Vibrio</taxon>
    </lineage>
</organism>
<dbReference type="RefSeq" id="WP_141344753.1">
    <property type="nucleotide sequence ID" value="NZ_BJLF01000004.1"/>
</dbReference>
<dbReference type="Gene3D" id="3.60.10.10">
    <property type="entry name" value="Endonuclease/exonuclease/phosphatase"/>
    <property type="match status" value="1"/>
</dbReference>
<proteinExistence type="predicted"/>
<evidence type="ECO:0000256" key="1">
    <source>
        <dbReference type="SAM" id="SignalP"/>
    </source>
</evidence>
<gene>
    <name evidence="3" type="ORF">VIN01S_11660</name>
</gene>
<evidence type="ECO:0000259" key="2">
    <source>
        <dbReference type="Pfam" id="PF03372"/>
    </source>
</evidence>
<keyword evidence="3" id="KW-0378">Hydrolase</keyword>
<dbReference type="Pfam" id="PF03372">
    <property type="entry name" value="Exo_endo_phos"/>
    <property type="match status" value="1"/>
</dbReference>
<dbReference type="Proteomes" id="UP000318717">
    <property type="component" value="Unassembled WGS sequence"/>
</dbReference>
<feature type="domain" description="Endonuclease/exonuclease/phosphatase" evidence="2">
    <location>
        <begin position="34"/>
        <end position="293"/>
    </location>
</feature>
<evidence type="ECO:0000313" key="3">
    <source>
        <dbReference type="EMBL" id="GEA50362.1"/>
    </source>
</evidence>
<sequence length="301" mass="34446">MLEKLKKPLAYTWIMLLFSLFSCSAYATNVKLSSWNIAWLSTQSYPQFSESNRSIEDFSTLSRYFNKTDAEVLAFQEVDSVAAIAQVVGTDYQIILSDRALDKNSHRQFNEINQYTGFAIHKSLTVHNQPDIDLNATHNGKLRFASYIVIDRSNNKPSLHILSVHLKAGCQGVKRNNRSCKLLEQQGKMLNQWVRDRQSNGDSFVIMGDFNHNLAYRGDWLWEILTQETNNAVLASKDTNARCEVRSNKNPNQTHKFRNLIDHVVVSSDLAFSKPSQDAFSRNDVIRYQLSDHCPLSFSIE</sequence>
<dbReference type="OrthoDB" id="395856at2"/>
<dbReference type="PROSITE" id="PS51257">
    <property type="entry name" value="PROKAR_LIPOPROTEIN"/>
    <property type="match status" value="1"/>
</dbReference>
<dbReference type="EMBL" id="BJLF01000004">
    <property type="protein sequence ID" value="GEA50362.1"/>
    <property type="molecule type" value="Genomic_DNA"/>
</dbReference>
<reference evidence="3 4" key="1">
    <citation type="submission" date="2019-06" db="EMBL/GenBank/DDBJ databases">
        <title>Whole genome shotgun sequence of Vibrio inusitatus NBRC 102082.</title>
        <authorList>
            <person name="Hosoyama A."/>
            <person name="Uohara A."/>
            <person name="Ohji S."/>
            <person name="Ichikawa N."/>
        </authorList>
    </citation>
    <scope>NUCLEOTIDE SEQUENCE [LARGE SCALE GENOMIC DNA]</scope>
    <source>
        <strain evidence="3 4">NBRC 102082</strain>
    </source>
</reference>
<dbReference type="SUPFAM" id="SSF56219">
    <property type="entry name" value="DNase I-like"/>
    <property type="match status" value="1"/>
</dbReference>
<dbReference type="GO" id="GO:0016787">
    <property type="term" value="F:hydrolase activity"/>
    <property type="evidence" value="ECO:0007669"/>
    <property type="project" value="UniProtKB-KW"/>
</dbReference>
<dbReference type="InterPro" id="IPR036691">
    <property type="entry name" value="Endo/exonu/phosph_ase_sf"/>
</dbReference>
<protein>
    <submittedName>
        <fullName evidence="3">Hydrolase</fullName>
    </submittedName>
</protein>